<keyword evidence="5 7" id="KW-0472">Membrane</keyword>
<dbReference type="Proteomes" id="UP000252387">
    <property type="component" value="Unassembled WGS sequence"/>
</dbReference>
<evidence type="ECO:0000256" key="5">
    <source>
        <dbReference type="ARBA" id="ARBA00023136"/>
    </source>
</evidence>
<evidence type="ECO:0000256" key="4">
    <source>
        <dbReference type="ARBA" id="ARBA00022989"/>
    </source>
</evidence>
<feature type="transmembrane region" description="Helical" evidence="7">
    <location>
        <begin position="20"/>
        <end position="40"/>
    </location>
</feature>
<feature type="transmembrane region" description="Helical" evidence="7">
    <location>
        <begin position="336"/>
        <end position="364"/>
    </location>
</feature>
<gene>
    <name evidence="10" type="ORF">DEO45_13760</name>
</gene>
<comment type="subcellular location">
    <subcellularLocation>
        <location evidence="1">Cell membrane</location>
        <topology evidence="1">Multi-pass membrane protein</topology>
    </subcellularLocation>
</comment>
<accession>A0A368KB78</accession>
<keyword evidence="4 7" id="KW-1133">Transmembrane helix</keyword>
<dbReference type="GO" id="GO:0022857">
    <property type="term" value="F:transmembrane transporter activity"/>
    <property type="evidence" value="ECO:0007669"/>
    <property type="project" value="TreeGrafter"/>
</dbReference>
<dbReference type="InterPro" id="IPR050250">
    <property type="entry name" value="Macrolide_Exporter_MacB"/>
</dbReference>
<comment type="similarity">
    <text evidence="6">Belongs to the ABC-4 integral membrane protein family.</text>
</comment>
<evidence type="ECO:0000256" key="7">
    <source>
        <dbReference type="SAM" id="Phobius"/>
    </source>
</evidence>
<comment type="caution">
    <text evidence="10">The sequence shown here is derived from an EMBL/GenBank/DDBJ whole genome shotgun (WGS) entry which is preliminary data.</text>
</comment>
<dbReference type="Pfam" id="PF12704">
    <property type="entry name" value="MacB_PCD"/>
    <property type="match status" value="1"/>
</dbReference>
<evidence type="ECO:0000259" key="8">
    <source>
        <dbReference type="Pfam" id="PF02687"/>
    </source>
</evidence>
<feature type="domain" description="MacB-like periplasmic core" evidence="9">
    <location>
        <begin position="28"/>
        <end position="252"/>
    </location>
</feature>
<evidence type="ECO:0000313" key="10">
    <source>
        <dbReference type="EMBL" id="RCS29124.1"/>
    </source>
</evidence>
<reference evidence="10 11" key="1">
    <citation type="submission" date="2018-05" db="EMBL/GenBank/DDBJ databases">
        <title>Draft genome sequence of Rhodanobacter denitrificans Yn1 isolated from gold copper mine.</title>
        <authorList>
            <person name="Yang N."/>
            <person name="Mazhar H.S."/>
            <person name="Rensing C."/>
        </authorList>
    </citation>
    <scope>NUCLEOTIDE SEQUENCE [LARGE SCALE GENOMIC DNA]</scope>
    <source>
        <strain evidence="10 11">Yn1</strain>
    </source>
</reference>
<organism evidence="10 11">
    <name type="scientific">Rhodanobacter denitrificans</name>
    <dbReference type="NCBI Taxonomy" id="666685"/>
    <lineage>
        <taxon>Bacteria</taxon>
        <taxon>Pseudomonadati</taxon>
        <taxon>Pseudomonadota</taxon>
        <taxon>Gammaproteobacteria</taxon>
        <taxon>Lysobacterales</taxon>
        <taxon>Rhodanobacteraceae</taxon>
        <taxon>Rhodanobacter</taxon>
    </lineage>
</organism>
<dbReference type="AlphaFoldDB" id="A0A368KB78"/>
<evidence type="ECO:0000256" key="6">
    <source>
        <dbReference type="ARBA" id="ARBA00038076"/>
    </source>
</evidence>
<dbReference type="InterPro" id="IPR003838">
    <property type="entry name" value="ABC3_permease_C"/>
</dbReference>
<evidence type="ECO:0000259" key="9">
    <source>
        <dbReference type="Pfam" id="PF12704"/>
    </source>
</evidence>
<dbReference type="InterPro" id="IPR025857">
    <property type="entry name" value="MacB_PCD"/>
</dbReference>
<dbReference type="PANTHER" id="PTHR30572:SF4">
    <property type="entry name" value="ABC TRANSPORTER PERMEASE YTRF"/>
    <property type="match status" value="1"/>
</dbReference>
<keyword evidence="11" id="KW-1185">Reference proteome</keyword>
<evidence type="ECO:0000256" key="2">
    <source>
        <dbReference type="ARBA" id="ARBA00022475"/>
    </source>
</evidence>
<dbReference type="OrthoDB" id="9770036at2"/>
<evidence type="ECO:0000256" key="1">
    <source>
        <dbReference type="ARBA" id="ARBA00004651"/>
    </source>
</evidence>
<feature type="transmembrane region" description="Helical" evidence="7">
    <location>
        <begin position="376"/>
        <end position="396"/>
    </location>
</feature>
<protein>
    <submittedName>
        <fullName evidence="10">Peptide ABC transporter permease</fullName>
    </submittedName>
</protein>
<keyword evidence="2" id="KW-1003">Cell membrane</keyword>
<evidence type="ECO:0000256" key="3">
    <source>
        <dbReference type="ARBA" id="ARBA00022692"/>
    </source>
</evidence>
<feature type="domain" description="ABC3 transporter permease C-terminal" evidence="8">
    <location>
        <begin position="294"/>
        <end position="406"/>
    </location>
</feature>
<dbReference type="EMBL" id="QFWQ01000008">
    <property type="protein sequence ID" value="RCS29124.1"/>
    <property type="molecule type" value="Genomic_DNA"/>
</dbReference>
<feature type="transmembrane region" description="Helical" evidence="7">
    <location>
        <begin position="288"/>
        <end position="315"/>
    </location>
</feature>
<evidence type="ECO:0000313" key="11">
    <source>
        <dbReference type="Proteomes" id="UP000252387"/>
    </source>
</evidence>
<dbReference type="PANTHER" id="PTHR30572">
    <property type="entry name" value="MEMBRANE COMPONENT OF TRANSPORTER-RELATED"/>
    <property type="match status" value="1"/>
</dbReference>
<dbReference type="Pfam" id="PF02687">
    <property type="entry name" value="FtsX"/>
    <property type="match status" value="1"/>
</dbReference>
<keyword evidence="3 7" id="KW-0812">Transmembrane</keyword>
<dbReference type="GO" id="GO:0005886">
    <property type="term" value="C:plasma membrane"/>
    <property type="evidence" value="ECO:0007669"/>
    <property type="project" value="UniProtKB-SubCell"/>
</dbReference>
<dbReference type="RefSeq" id="WP_114344708.1">
    <property type="nucleotide sequence ID" value="NZ_QFWQ01000008.1"/>
</dbReference>
<sequence length="413" mass="44634">MNIQIRPILTALRRHKAGTLLIALQIALTLAIVCNALFIIHQRLTNLSVTSGVDEANVFVIANMWGDVGQSTAQVDAQVRADLLALRQLPAALDATPASGYPLRGGGWDNFVTMTPDQTKPTTDAAVYTGDEHFIGTLGLRLVAGRNFHPDEVMVMGTQQAITPSTAIVSKALADRLFPDGNALGKSFYAMGTTPSTIVGIVDPLHRQGVDQWSNGYAGQALIWPLRADDSRGIYYIVRAKPGQLADAMREAPKALYAQSRLRIIDPKDGIQDYATIRHKVYDRDRGLAILMGIISVVLLAITAAGIVGLTSFWVGQRRKQIGVRRALGARQRDILAYFLTENFLISATGVVLGAVLAIAFNLWTVTRFEMDRMSMAYVGAGVLVLLLLGQGATFAPALRASRVSPVEATRSV</sequence>
<name>A0A368KB78_9GAMM</name>
<proteinExistence type="inferred from homology"/>